<dbReference type="Gene3D" id="3.40.50.300">
    <property type="entry name" value="P-loop containing nucleotide triphosphate hydrolases"/>
    <property type="match status" value="1"/>
</dbReference>
<dbReference type="PROSITE" id="PS51722">
    <property type="entry name" value="G_TR_2"/>
    <property type="match status" value="1"/>
</dbReference>
<dbReference type="Pfam" id="PF22594">
    <property type="entry name" value="GTP-eEF1A_C"/>
    <property type="match status" value="1"/>
</dbReference>
<sequence>MASSSSEQPPAQGPAHAAVVFVGHHQAGKSTIVGHIITKLGGLDKRLLERVERETSNRPASRYAWVLDRHKLERERAMSVDLKIAQVAAPPGAAAVAAAGGLAAADSHGLALTLLDTPGHPDYLRNTIAAITQSDVAVLVVDSRPAVLEAPSSSAQSRDLALLAASLANHKTLIVAVNQLDLAYESELAEARFNDTAAALPKMVKQRKESLVFVPVSGYNGDNLTKAAPDKMPWYSGPTLLEAVAAAAAAAARPAAGVAAAGAAADLPLRLPILNVHKVGGIGTVPVGRIAGGSLRRGGAATLLPGPRPRGLPPSQQTAPQPSQPSQQQPSQPSQPSQQQQQQQQQQQPFGPAPAPAPAMQAQAQAQAQAQPASASAPAAEAGAAPAAAEGATAAAAAAAAGLGSGAGTGPSTSGGPPAATPAAAPAAPTPAAGQGAGAGAASASAAATGPGAGASAAPVVPIRSIEAFHDSRAGAAAGDFVGVSARGLPVAALRRGHVLCGPCGSGAGGGGGGGGGEPARVAASFIARVQVHRDPTSKRPLPDGPAAAAAAAADTGASSSSASAAAAAGPLGGMVVGRYVPLVAIHTAQAPCRLLRASKLNTKGEVVEADVRCLREGDIAEVELAPLVPLVVEPFRRYPHLGRFAVRGSCRTQLRGAAVVMPVVVAVGRVESVNYVRLEDFRPPAPPADVLARRKARKGRGAAGGGGGGGGGAGAGGGGQAGAGAGPEEEERVTIDMVGEE</sequence>
<feature type="compositionally biased region" description="Low complexity" evidence="5">
    <location>
        <begin position="410"/>
        <end position="438"/>
    </location>
</feature>
<proteinExistence type="inferred from homology"/>
<dbReference type="InterPro" id="IPR000795">
    <property type="entry name" value="T_Tr_GTP-bd_dom"/>
</dbReference>
<evidence type="ECO:0000256" key="4">
    <source>
        <dbReference type="ARBA" id="ARBA00023134"/>
    </source>
</evidence>
<dbReference type="OrthoDB" id="342024at2759"/>
<organism evidence="7 8">
    <name type="scientific">Chlamydomonas schloesseri</name>
    <dbReference type="NCBI Taxonomy" id="2026947"/>
    <lineage>
        <taxon>Eukaryota</taxon>
        <taxon>Viridiplantae</taxon>
        <taxon>Chlorophyta</taxon>
        <taxon>core chlorophytes</taxon>
        <taxon>Chlorophyceae</taxon>
        <taxon>CS clade</taxon>
        <taxon>Chlamydomonadales</taxon>
        <taxon>Chlamydomonadaceae</taxon>
        <taxon>Chlamydomonas</taxon>
    </lineage>
</organism>
<dbReference type="InterPro" id="IPR054696">
    <property type="entry name" value="GTP-eEF1A_C"/>
</dbReference>
<feature type="compositionally biased region" description="Low complexity" evidence="5">
    <location>
        <begin position="358"/>
        <end position="377"/>
    </location>
</feature>
<evidence type="ECO:0000256" key="5">
    <source>
        <dbReference type="SAM" id="MobiDB-lite"/>
    </source>
</evidence>
<dbReference type="InterPro" id="IPR050100">
    <property type="entry name" value="TRAFAC_GTPase_members"/>
</dbReference>
<feature type="compositionally biased region" description="Gly residues" evidence="5">
    <location>
        <begin position="702"/>
        <end position="726"/>
    </location>
</feature>
<keyword evidence="3" id="KW-0547">Nucleotide-binding</keyword>
<comment type="function">
    <text evidence="1">This protein promotes the GTP-dependent binding of aminoacyl-tRNA to the A-site of ribosomes during protein biosynthesis.</text>
</comment>
<feature type="region of interest" description="Disordered" evidence="5">
    <location>
        <begin position="402"/>
        <end position="438"/>
    </location>
</feature>
<reference evidence="7" key="1">
    <citation type="journal article" date="2020" name="bioRxiv">
        <title>Comparative genomics of Chlamydomonas.</title>
        <authorList>
            <person name="Craig R.J."/>
            <person name="Hasan A.R."/>
            <person name="Ness R.W."/>
            <person name="Keightley P.D."/>
        </authorList>
    </citation>
    <scope>NUCLEOTIDE SEQUENCE</scope>
    <source>
        <strain evidence="7">CCAP 11/173</strain>
    </source>
</reference>
<dbReference type="EMBL" id="JAEHOD010000044">
    <property type="protein sequence ID" value="KAG2438219.1"/>
    <property type="molecule type" value="Genomic_DNA"/>
</dbReference>
<evidence type="ECO:0000313" key="7">
    <source>
        <dbReference type="EMBL" id="KAG2438219.1"/>
    </source>
</evidence>
<feature type="compositionally biased region" description="Low complexity" evidence="5">
    <location>
        <begin position="313"/>
        <end position="350"/>
    </location>
</feature>
<gene>
    <name evidence="7" type="ORF">HYH02_010920</name>
</gene>
<feature type="region of interest" description="Disordered" evidence="5">
    <location>
        <begin position="290"/>
        <end position="377"/>
    </location>
</feature>
<dbReference type="Pfam" id="PF00009">
    <property type="entry name" value="GTP_EFTU"/>
    <property type="match status" value="1"/>
</dbReference>
<dbReference type="AlphaFoldDB" id="A0A835T3L8"/>
<dbReference type="Proteomes" id="UP000613740">
    <property type="component" value="Unassembled WGS sequence"/>
</dbReference>
<comment type="similarity">
    <text evidence="2">Belongs to the TRAFAC class translation factor GTPase superfamily. Classic translation factor GTPase family. EF-Tu/EF-1A subfamily.</text>
</comment>
<dbReference type="SUPFAM" id="SSF50465">
    <property type="entry name" value="EF-Tu/eEF-1alpha/eIF2-gamma C-terminal domain"/>
    <property type="match status" value="1"/>
</dbReference>
<accession>A0A835T3L8</accession>
<feature type="domain" description="Tr-type G" evidence="6">
    <location>
        <begin position="14"/>
        <end position="255"/>
    </location>
</feature>
<dbReference type="PRINTS" id="PR00315">
    <property type="entry name" value="ELONGATNFCT"/>
</dbReference>
<evidence type="ECO:0000313" key="8">
    <source>
        <dbReference type="Proteomes" id="UP000613740"/>
    </source>
</evidence>
<evidence type="ECO:0000256" key="2">
    <source>
        <dbReference type="ARBA" id="ARBA00007249"/>
    </source>
</evidence>
<feature type="region of interest" description="Disordered" evidence="5">
    <location>
        <begin position="688"/>
        <end position="742"/>
    </location>
</feature>
<evidence type="ECO:0000256" key="1">
    <source>
        <dbReference type="ARBA" id="ARBA00003982"/>
    </source>
</evidence>
<dbReference type="InterPro" id="IPR009001">
    <property type="entry name" value="Transl_elong_EF1A/Init_IF2_C"/>
</dbReference>
<dbReference type="InterPro" id="IPR027417">
    <property type="entry name" value="P-loop_NTPase"/>
</dbReference>
<dbReference type="GO" id="GO:0005525">
    <property type="term" value="F:GTP binding"/>
    <property type="evidence" value="ECO:0007669"/>
    <property type="project" value="UniProtKB-KW"/>
</dbReference>
<evidence type="ECO:0000256" key="3">
    <source>
        <dbReference type="ARBA" id="ARBA00022741"/>
    </source>
</evidence>
<keyword evidence="8" id="KW-1185">Reference proteome</keyword>
<name>A0A835T3L8_9CHLO</name>
<dbReference type="SUPFAM" id="SSF52540">
    <property type="entry name" value="P-loop containing nucleoside triphosphate hydrolases"/>
    <property type="match status" value="1"/>
</dbReference>
<comment type="caution">
    <text evidence="7">The sequence shown here is derived from an EMBL/GenBank/DDBJ whole genome shotgun (WGS) entry which is preliminary data.</text>
</comment>
<dbReference type="PANTHER" id="PTHR23115">
    <property type="entry name" value="TRANSLATION FACTOR"/>
    <property type="match status" value="1"/>
</dbReference>
<evidence type="ECO:0000259" key="6">
    <source>
        <dbReference type="PROSITE" id="PS51722"/>
    </source>
</evidence>
<dbReference type="GO" id="GO:0003924">
    <property type="term" value="F:GTPase activity"/>
    <property type="evidence" value="ECO:0007669"/>
    <property type="project" value="InterPro"/>
</dbReference>
<dbReference type="Gene3D" id="2.40.30.10">
    <property type="entry name" value="Translation factors"/>
    <property type="match status" value="2"/>
</dbReference>
<keyword evidence="4" id="KW-0342">GTP-binding</keyword>
<protein>
    <recommendedName>
        <fullName evidence="6">Tr-type G domain-containing protein</fullName>
    </recommendedName>
</protein>